<dbReference type="EMBL" id="NGFO01000042">
    <property type="protein sequence ID" value="OUC76043.1"/>
    <property type="molecule type" value="Genomic_DNA"/>
</dbReference>
<keyword evidence="1" id="KW-0472">Membrane</keyword>
<evidence type="ECO:0000313" key="2">
    <source>
        <dbReference type="EMBL" id="OUC76043.1"/>
    </source>
</evidence>
<keyword evidence="1" id="KW-0812">Transmembrane</keyword>
<name>A0A2C9ZI11_9ACTN</name>
<evidence type="ECO:0000256" key="1">
    <source>
        <dbReference type="SAM" id="Phobius"/>
    </source>
</evidence>
<dbReference type="STRING" id="417102.CA982_23755"/>
<feature type="transmembrane region" description="Helical" evidence="1">
    <location>
        <begin position="12"/>
        <end position="37"/>
    </location>
</feature>
<gene>
    <name evidence="2" type="ORF">CA982_23755</name>
</gene>
<proteinExistence type="predicted"/>
<reference evidence="2 3" key="1">
    <citation type="submission" date="2017-05" db="EMBL/GenBank/DDBJ databases">
        <title>Biotechnological potential of actinobacteria isolated from South African environments.</title>
        <authorList>
            <person name="Le Roes-Hill M."/>
            <person name="Prins A."/>
            <person name="Durrell K.A."/>
        </authorList>
    </citation>
    <scope>NUCLEOTIDE SEQUENCE [LARGE SCALE GENOMIC DNA]</scope>
    <source>
        <strain evidence="2">BS2</strain>
    </source>
</reference>
<sequence length="64" mass="6601">MVAMFVVPAAPGLWSATVSRLLFAVAALTTSLVLFFLGNSMRGWAAVIAVATCVSGTVLMLVEA</sequence>
<accession>A0A2C9ZI11</accession>
<feature type="transmembrane region" description="Helical" evidence="1">
    <location>
        <begin position="44"/>
        <end position="62"/>
    </location>
</feature>
<comment type="caution">
    <text evidence="2">The sequence shown here is derived from an EMBL/GenBank/DDBJ whole genome shotgun (WGS) entry which is preliminary data.</text>
</comment>
<evidence type="ECO:0000313" key="3">
    <source>
        <dbReference type="Proteomes" id="UP000194632"/>
    </source>
</evidence>
<keyword evidence="1" id="KW-1133">Transmembrane helix</keyword>
<keyword evidence="3" id="KW-1185">Reference proteome</keyword>
<protein>
    <submittedName>
        <fullName evidence="2">Uncharacterized protein</fullName>
    </submittedName>
</protein>
<organism evidence="2 3">
    <name type="scientific">Gordonia lacunae</name>
    <dbReference type="NCBI Taxonomy" id="417102"/>
    <lineage>
        <taxon>Bacteria</taxon>
        <taxon>Bacillati</taxon>
        <taxon>Actinomycetota</taxon>
        <taxon>Actinomycetes</taxon>
        <taxon>Mycobacteriales</taxon>
        <taxon>Gordoniaceae</taxon>
        <taxon>Gordonia</taxon>
    </lineage>
</organism>
<dbReference type="AlphaFoldDB" id="A0A2C9ZI11"/>
<dbReference type="Proteomes" id="UP000194632">
    <property type="component" value="Unassembled WGS sequence"/>
</dbReference>